<sequence>MKNVSIIMPTYNSEKFVVESINSIINQTYEQWELIVVDDKSTDNTVKVIKEKFGEYKNIKIVENKINSGAGVTRNVGLEHAKGNVIAFLDSDDVWHYKKLESQMKKMQESDCAIIHTSYAFISETGDKINGKVNVSNIVDLNSYMKNTEIGMSTALINKDKVGSFKFDSMRTRQDTNLWLTLLSKGFTSQGINDELVQYRVRKGQISKNKAVVGYRTLKLYLSVKSISLPKRLLNFFYYTFNGFKKRM</sequence>
<gene>
    <name evidence="2" type="primary">tuaG</name>
    <name evidence="2" type="ORF">VP13_00011</name>
</gene>
<keyword evidence="2" id="KW-0328">Glycosyltransferase</keyword>
<dbReference type="GO" id="GO:0016757">
    <property type="term" value="F:glycosyltransferase activity"/>
    <property type="evidence" value="ECO:0007669"/>
    <property type="project" value="UniProtKB-KW"/>
</dbReference>
<organism evidence="2">
    <name type="scientific">Vibrio parahaemolyticus</name>
    <dbReference type="NCBI Taxonomy" id="670"/>
    <lineage>
        <taxon>Bacteria</taxon>
        <taxon>Pseudomonadati</taxon>
        <taxon>Pseudomonadota</taxon>
        <taxon>Gammaproteobacteria</taxon>
        <taxon>Vibrionales</taxon>
        <taxon>Vibrionaceae</taxon>
        <taxon>Vibrio</taxon>
    </lineage>
</organism>
<dbReference type="Pfam" id="PF00535">
    <property type="entry name" value="Glycos_transf_2"/>
    <property type="match status" value="1"/>
</dbReference>
<dbReference type="RefSeq" id="WP_062888276.1">
    <property type="nucleotide sequence ID" value="NZ_LQGX01000004.1"/>
</dbReference>
<dbReference type="SUPFAM" id="SSF53448">
    <property type="entry name" value="Nucleotide-diphospho-sugar transferases"/>
    <property type="match status" value="1"/>
</dbReference>
<keyword evidence="2" id="KW-0808">Transferase</keyword>
<dbReference type="InterPro" id="IPR001173">
    <property type="entry name" value="Glyco_trans_2-like"/>
</dbReference>
<evidence type="ECO:0000313" key="2">
    <source>
        <dbReference type="EMBL" id="QOS15667.1"/>
    </source>
</evidence>
<feature type="domain" description="Glycosyltransferase 2-like" evidence="1">
    <location>
        <begin position="5"/>
        <end position="141"/>
    </location>
</feature>
<name>A0A7M1VLA7_VIBPH</name>
<dbReference type="EMBL" id="MT898030">
    <property type="protein sequence ID" value="QOS15667.1"/>
    <property type="molecule type" value="Genomic_DNA"/>
</dbReference>
<proteinExistence type="predicted"/>
<dbReference type="PANTHER" id="PTHR43685:SF2">
    <property type="entry name" value="GLYCOSYLTRANSFERASE 2-LIKE DOMAIN-CONTAINING PROTEIN"/>
    <property type="match status" value="1"/>
</dbReference>
<accession>A0A7M1VLA7</accession>
<evidence type="ECO:0000259" key="1">
    <source>
        <dbReference type="Pfam" id="PF00535"/>
    </source>
</evidence>
<dbReference type="InterPro" id="IPR029044">
    <property type="entry name" value="Nucleotide-diphossugar_trans"/>
</dbReference>
<dbReference type="EC" id="2.4.-.-" evidence="2"/>
<reference evidence="2" key="1">
    <citation type="submission" date="2020-08" db="EMBL/GenBank/DDBJ databases">
        <title>Genetic structure, function and evolution of capsule biosynthesis loci in Vibrio parahaemolyticus.</title>
        <authorList>
            <person name="Li L."/>
            <person name="Bian S."/>
        </authorList>
    </citation>
    <scope>NUCLEOTIDE SEQUENCE</scope>
    <source>
        <strain evidence="2">VP13</strain>
    </source>
</reference>
<dbReference type="Gene3D" id="3.90.550.10">
    <property type="entry name" value="Spore Coat Polysaccharide Biosynthesis Protein SpsA, Chain A"/>
    <property type="match status" value="1"/>
</dbReference>
<dbReference type="PANTHER" id="PTHR43685">
    <property type="entry name" value="GLYCOSYLTRANSFERASE"/>
    <property type="match status" value="1"/>
</dbReference>
<dbReference type="InterPro" id="IPR050834">
    <property type="entry name" value="Glycosyltransf_2"/>
</dbReference>
<dbReference type="CDD" id="cd00761">
    <property type="entry name" value="Glyco_tranf_GTA_type"/>
    <property type="match status" value="1"/>
</dbReference>
<dbReference type="AlphaFoldDB" id="A0A7M1VLA7"/>
<protein>
    <submittedName>
        <fullName evidence="2">Putative teichuronic acid biosynthesis glycosyltransferase TuaG</fullName>
        <ecNumber evidence="2">2.4.-.-</ecNumber>
    </submittedName>
</protein>